<dbReference type="PANTHER" id="PTHR43099">
    <property type="entry name" value="UPF0053 PROTEIN YRKA"/>
    <property type="match status" value="1"/>
</dbReference>
<evidence type="ECO:0000256" key="5">
    <source>
        <dbReference type="ARBA" id="ARBA00022737"/>
    </source>
</evidence>
<feature type="domain" description="CBS" evidence="13">
    <location>
        <begin position="286"/>
        <end position="343"/>
    </location>
</feature>
<dbReference type="GO" id="GO:0050660">
    <property type="term" value="F:flavin adenine dinucleotide binding"/>
    <property type="evidence" value="ECO:0007669"/>
    <property type="project" value="InterPro"/>
</dbReference>
<proteinExistence type="inferred from homology"/>
<evidence type="ECO:0000256" key="8">
    <source>
        <dbReference type="ARBA" id="ARBA00023136"/>
    </source>
</evidence>
<evidence type="ECO:0000259" key="14">
    <source>
        <dbReference type="PROSITE" id="PS51846"/>
    </source>
</evidence>
<reference evidence="15 16" key="1">
    <citation type="submission" date="2018-11" db="EMBL/GenBank/DDBJ databases">
        <title>Sequencing the genomes of 1000 actinobacteria strains.</title>
        <authorList>
            <person name="Klenk H.-P."/>
        </authorList>
    </citation>
    <scope>NUCLEOTIDE SEQUENCE [LARGE SCALE GENOMIC DNA]</scope>
    <source>
        <strain evidence="15 16">DSM 14418</strain>
    </source>
</reference>
<evidence type="ECO:0000256" key="1">
    <source>
        <dbReference type="ARBA" id="ARBA00004651"/>
    </source>
</evidence>
<dbReference type="Pfam" id="PF00571">
    <property type="entry name" value="CBS"/>
    <property type="match status" value="2"/>
</dbReference>
<evidence type="ECO:0000313" key="16">
    <source>
        <dbReference type="Proteomes" id="UP000280726"/>
    </source>
</evidence>
<evidence type="ECO:0000256" key="12">
    <source>
        <dbReference type="SAM" id="Phobius"/>
    </source>
</evidence>
<dbReference type="AlphaFoldDB" id="A0A3N4Z1F8"/>
<dbReference type="OrthoDB" id="110231at2"/>
<evidence type="ECO:0000256" key="2">
    <source>
        <dbReference type="ARBA" id="ARBA00006337"/>
    </source>
</evidence>
<evidence type="ECO:0000259" key="13">
    <source>
        <dbReference type="PROSITE" id="PS51371"/>
    </source>
</evidence>
<evidence type="ECO:0000256" key="3">
    <source>
        <dbReference type="ARBA" id="ARBA00022475"/>
    </source>
</evidence>
<dbReference type="InterPro" id="IPR051676">
    <property type="entry name" value="UPF0053_domain"/>
</dbReference>
<dbReference type="Pfam" id="PF03471">
    <property type="entry name" value="CorC_HlyC"/>
    <property type="match status" value="1"/>
</dbReference>
<dbReference type="SUPFAM" id="SSF56176">
    <property type="entry name" value="FAD-binding/transporter-associated domain-like"/>
    <property type="match status" value="1"/>
</dbReference>
<keyword evidence="8 10" id="KW-0472">Membrane</keyword>
<evidence type="ECO:0000256" key="7">
    <source>
        <dbReference type="ARBA" id="ARBA00023122"/>
    </source>
</evidence>
<keyword evidence="16" id="KW-1185">Reference proteome</keyword>
<keyword evidence="4 10" id="KW-0812">Transmembrane</keyword>
<dbReference type="InterPro" id="IPR044751">
    <property type="entry name" value="Ion_transp-like_CBS"/>
</dbReference>
<evidence type="ECO:0000256" key="10">
    <source>
        <dbReference type="PROSITE-ProRule" id="PRU01193"/>
    </source>
</evidence>
<dbReference type="InterPro" id="IPR016169">
    <property type="entry name" value="FAD-bd_PCMH_sub2"/>
</dbReference>
<comment type="similarity">
    <text evidence="2">Belongs to the UPF0053 family.</text>
</comment>
<accession>A0A3N4Z1F8</accession>
<dbReference type="GO" id="GO:0005886">
    <property type="term" value="C:plasma membrane"/>
    <property type="evidence" value="ECO:0007669"/>
    <property type="project" value="UniProtKB-SubCell"/>
</dbReference>
<sequence>MTEWFLLAIALVLILANAIFVAVEFAYITVDRATVEREAEGGDKRSRSLLGGLKTLSTQLSGAQLGITVTSLLVGALAEPSLATLLRGPLGLTGLPDAAITGLSLTLALVVVTYVQMIFGELVPKNWAIAEPLRVGRAVALPQKIFATVAGPVIRFLNGAANMVLRAMGIEPREELASARTAQELSSLVDRSHRQGTLDRPTAELVMRSIEFGHHSAGDVMTPRTRVHFLRAEDPVAEVIAQASATGHGRFPVIIDTVDHVVGFVHFKHALSVPVAERGERPIGEVMVEPQAVSETMELDPLLATLREAGLQMAVVVDEYGGTAGIVTLEDLLEEIVGEIEDEQDDGERRHHRGADGSLTVSGLLRPDEVSDLIELELPEGEDSDTVGGLVTELLGRLPEVGDEVVLECSDHSDVEHVGRRTVEVRATVVRMDHHRVAGVRLLPLDHDAEEARR</sequence>
<name>A0A3N4Z1F8_9MICO</name>
<dbReference type="InterPro" id="IPR036318">
    <property type="entry name" value="FAD-bd_PCMH-like_sf"/>
</dbReference>
<keyword evidence="5" id="KW-0677">Repeat</keyword>
<dbReference type="Pfam" id="PF01595">
    <property type="entry name" value="CNNM"/>
    <property type="match status" value="1"/>
</dbReference>
<keyword evidence="6 10" id="KW-1133">Transmembrane helix</keyword>
<evidence type="ECO:0000313" key="15">
    <source>
        <dbReference type="EMBL" id="RPF26373.1"/>
    </source>
</evidence>
<dbReference type="EMBL" id="RKRA01000001">
    <property type="protein sequence ID" value="RPF26373.1"/>
    <property type="molecule type" value="Genomic_DNA"/>
</dbReference>
<dbReference type="InterPro" id="IPR046342">
    <property type="entry name" value="CBS_dom_sf"/>
</dbReference>
<comment type="subcellular location">
    <subcellularLocation>
        <location evidence="1">Cell membrane</location>
        <topology evidence="1">Multi-pass membrane protein</topology>
    </subcellularLocation>
</comment>
<dbReference type="InterPro" id="IPR002550">
    <property type="entry name" value="CNNM"/>
</dbReference>
<feature type="domain" description="CNNM transmembrane" evidence="14">
    <location>
        <begin position="1"/>
        <end position="204"/>
    </location>
</feature>
<gene>
    <name evidence="15" type="ORF">EDD32_0812</name>
</gene>
<keyword evidence="7 9" id="KW-0129">CBS domain</keyword>
<evidence type="ECO:0000256" key="4">
    <source>
        <dbReference type="ARBA" id="ARBA00022692"/>
    </source>
</evidence>
<feature type="transmembrane region" description="Helical" evidence="12">
    <location>
        <begin position="6"/>
        <end position="30"/>
    </location>
</feature>
<dbReference type="PANTHER" id="PTHR43099:SF6">
    <property type="entry name" value="UPF0053 PROTEIN RV1842C"/>
    <property type="match status" value="1"/>
</dbReference>
<dbReference type="Gene3D" id="3.10.580.10">
    <property type="entry name" value="CBS-domain"/>
    <property type="match status" value="1"/>
</dbReference>
<organism evidence="15 16">
    <name type="scientific">Georgenia muralis</name>
    <dbReference type="NCBI Taxonomy" id="154117"/>
    <lineage>
        <taxon>Bacteria</taxon>
        <taxon>Bacillati</taxon>
        <taxon>Actinomycetota</taxon>
        <taxon>Actinomycetes</taxon>
        <taxon>Micrococcales</taxon>
        <taxon>Bogoriellaceae</taxon>
        <taxon>Georgenia</taxon>
    </lineage>
</organism>
<dbReference type="PROSITE" id="PS51846">
    <property type="entry name" value="CNNM"/>
    <property type="match status" value="1"/>
</dbReference>
<comment type="caution">
    <text evidence="15">The sequence shown here is derived from an EMBL/GenBank/DDBJ whole genome shotgun (WGS) entry which is preliminary data.</text>
</comment>
<feature type="domain" description="CBS" evidence="13">
    <location>
        <begin position="221"/>
        <end position="283"/>
    </location>
</feature>
<evidence type="ECO:0000256" key="11">
    <source>
        <dbReference type="SAM" id="MobiDB-lite"/>
    </source>
</evidence>
<dbReference type="SMART" id="SM01091">
    <property type="entry name" value="CorC_HlyC"/>
    <property type="match status" value="1"/>
</dbReference>
<dbReference type="InterPro" id="IPR005170">
    <property type="entry name" value="Transptr-assoc_dom"/>
</dbReference>
<feature type="transmembrane region" description="Helical" evidence="12">
    <location>
        <begin position="98"/>
        <end position="119"/>
    </location>
</feature>
<protein>
    <submittedName>
        <fullName evidence="15">CBS domain containing-hemolysin-like protein</fullName>
    </submittedName>
</protein>
<keyword evidence="3" id="KW-1003">Cell membrane</keyword>
<dbReference type="RefSeq" id="WP_123914837.1">
    <property type="nucleotide sequence ID" value="NZ_RKRA01000001.1"/>
</dbReference>
<dbReference type="CDD" id="cd04590">
    <property type="entry name" value="CBS_pair_CorC_HlyC_assoc"/>
    <property type="match status" value="1"/>
</dbReference>
<dbReference type="Gene3D" id="3.30.465.10">
    <property type="match status" value="1"/>
</dbReference>
<evidence type="ECO:0000256" key="6">
    <source>
        <dbReference type="ARBA" id="ARBA00022989"/>
    </source>
</evidence>
<dbReference type="Proteomes" id="UP000280726">
    <property type="component" value="Unassembled WGS sequence"/>
</dbReference>
<dbReference type="InterPro" id="IPR000644">
    <property type="entry name" value="CBS_dom"/>
</dbReference>
<evidence type="ECO:0000256" key="9">
    <source>
        <dbReference type="PROSITE-ProRule" id="PRU00703"/>
    </source>
</evidence>
<feature type="region of interest" description="Disordered" evidence="11">
    <location>
        <begin position="341"/>
        <end position="362"/>
    </location>
</feature>
<dbReference type="PROSITE" id="PS51371">
    <property type="entry name" value="CBS"/>
    <property type="match status" value="2"/>
</dbReference>
<dbReference type="SUPFAM" id="SSF54631">
    <property type="entry name" value="CBS-domain pair"/>
    <property type="match status" value="1"/>
</dbReference>